<sequence>MSIRFLVIPHIQISHANAMQAWWLMAPPSPMTVQGFVRAMGLKCGFHHKSVALALHDVQWLTQEKGNRHFVVVDDANVRFWNHKVLPQQPQGATYIDGQDHIQSSFAKGLQPTARCHAEMSVVVDIGESPLNLRLVNDFLWSARIGGGAITEHGEPCVCASTEEALKKIGGGFWIMDRADLALQKMQEDRLSGVEAVISVLGENARHRYHYSRLPEQKRGELPKPKSWLSANLVGFAALEDPKQRIGVREDVLHAYAEPLVGLIQYRSIRAEKRIPFWQYHTAPNGVYLMKGN</sequence>
<reference evidence="1 2" key="1">
    <citation type="journal article" date="2021" name="ISME J.">
        <title>Genomic evolution of the class Acidithiobacillia: deep-branching Proteobacteria living in extreme acidic conditions.</title>
        <authorList>
            <person name="Moya-Beltran A."/>
            <person name="Beard S."/>
            <person name="Rojas-Villalobos C."/>
            <person name="Issotta F."/>
            <person name="Gallardo Y."/>
            <person name="Ulloa R."/>
            <person name="Giaveno A."/>
            <person name="Degli Esposti M."/>
            <person name="Johnson D.B."/>
            <person name="Quatrini R."/>
        </authorList>
    </citation>
    <scope>NUCLEOTIDE SEQUENCE [LARGE SCALE GENOMIC DNA]</scope>
    <source>
        <strain evidence="1 2">GG1-14</strain>
    </source>
</reference>
<proteinExistence type="predicted"/>
<dbReference type="EMBL" id="CP127526">
    <property type="protein sequence ID" value="XRI74618.1"/>
    <property type="molecule type" value="Genomic_DNA"/>
</dbReference>
<accession>A0ACD5HL22</accession>
<keyword evidence="2" id="KW-1185">Reference proteome</keyword>
<protein>
    <submittedName>
        <fullName evidence="1">Type I-F CRISPR-associated protein Csy2</fullName>
    </submittedName>
</protein>
<gene>
    <name evidence="1" type="ORF">HHS34_005350</name>
</gene>
<name>A0ACD5HL22_9PROT</name>
<evidence type="ECO:0000313" key="1">
    <source>
        <dbReference type="EMBL" id="XRI74618.1"/>
    </source>
</evidence>
<dbReference type="Proteomes" id="UP001195965">
    <property type="component" value="Chromosome"/>
</dbReference>
<evidence type="ECO:0000313" key="2">
    <source>
        <dbReference type="Proteomes" id="UP001195965"/>
    </source>
</evidence>
<organism evidence="1 2">
    <name type="scientific">Acidithiobacillus montserratensis</name>
    <dbReference type="NCBI Taxonomy" id="2729135"/>
    <lineage>
        <taxon>Bacteria</taxon>
        <taxon>Pseudomonadati</taxon>
        <taxon>Pseudomonadota</taxon>
        <taxon>Acidithiobacillia</taxon>
        <taxon>Acidithiobacillales</taxon>
        <taxon>Acidithiobacillaceae</taxon>
        <taxon>Acidithiobacillus</taxon>
    </lineage>
</organism>